<feature type="region of interest" description="Disordered" evidence="1">
    <location>
        <begin position="394"/>
        <end position="414"/>
    </location>
</feature>
<evidence type="ECO:0000313" key="3">
    <source>
        <dbReference type="EMBL" id="MBW4548761.1"/>
    </source>
</evidence>
<dbReference type="Proteomes" id="UP000753908">
    <property type="component" value="Unassembled WGS sequence"/>
</dbReference>
<feature type="compositionally biased region" description="Basic and acidic residues" evidence="1">
    <location>
        <begin position="971"/>
        <end position="985"/>
    </location>
</feature>
<dbReference type="EMBL" id="JAHHIF010000071">
    <property type="protein sequence ID" value="MBW4548761.1"/>
    <property type="molecule type" value="Genomic_DNA"/>
</dbReference>
<name>A0A951UEG6_9CYAN</name>
<protein>
    <submittedName>
        <fullName evidence="3">Bifunctional DNA primase/polymerase</fullName>
    </submittedName>
</protein>
<dbReference type="InterPro" id="IPR015330">
    <property type="entry name" value="DNA_primase/pol_bifunc_N"/>
</dbReference>
<evidence type="ECO:0000256" key="1">
    <source>
        <dbReference type="SAM" id="MobiDB-lite"/>
    </source>
</evidence>
<gene>
    <name evidence="3" type="ORF">KME25_30800</name>
</gene>
<proteinExistence type="predicted"/>
<dbReference type="Pfam" id="PF09250">
    <property type="entry name" value="Prim-Pol"/>
    <property type="match status" value="1"/>
</dbReference>
<feature type="region of interest" description="Disordered" evidence="1">
    <location>
        <begin position="971"/>
        <end position="990"/>
    </location>
</feature>
<evidence type="ECO:0000313" key="4">
    <source>
        <dbReference type="Proteomes" id="UP000753908"/>
    </source>
</evidence>
<dbReference type="SUPFAM" id="SSF56747">
    <property type="entry name" value="Prim-pol domain"/>
    <property type="match status" value="1"/>
</dbReference>
<feature type="region of interest" description="Disordered" evidence="1">
    <location>
        <begin position="1"/>
        <end position="21"/>
    </location>
</feature>
<evidence type="ECO:0000259" key="2">
    <source>
        <dbReference type="Pfam" id="PF09250"/>
    </source>
</evidence>
<reference evidence="3" key="2">
    <citation type="journal article" date="2022" name="Microbiol. Resour. Announc.">
        <title>Metagenome Sequencing to Explore Phylogenomics of Terrestrial Cyanobacteria.</title>
        <authorList>
            <person name="Ward R.D."/>
            <person name="Stajich J.E."/>
            <person name="Johansen J.R."/>
            <person name="Huntemann M."/>
            <person name="Clum A."/>
            <person name="Foster B."/>
            <person name="Foster B."/>
            <person name="Roux S."/>
            <person name="Palaniappan K."/>
            <person name="Varghese N."/>
            <person name="Mukherjee S."/>
            <person name="Reddy T.B.K."/>
            <person name="Daum C."/>
            <person name="Copeland A."/>
            <person name="Chen I.A."/>
            <person name="Ivanova N.N."/>
            <person name="Kyrpides N.C."/>
            <person name="Shapiro N."/>
            <person name="Eloe-Fadrosh E.A."/>
            <person name="Pietrasiak N."/>
        </authorList>
    </citation>
    <scope>NUCLEOTIDE SEQUENCE</scope>
    <source>
        <strain evidence="3">CPER-KK1</strain>
    </source>
</reference>
<feature type="domain" description="DNA primase/polymerase bifunctional N-terminal" evidence="2">
    <location>
        <begin position="48"/>
        <end position="233"/>
    </location>
</feature>
<comment type="caution">
    <text evidence="3">The sequence shown here is derived from an EMBL/GenBank/DDBJ whole genome shotgun (WGS) entry which is preliminary data.</text>
</comment>
<reference evidence="3" key="1">
    <citation type="submission" date="2021-05" db="EMBL/GenBank/DDBJ databases">
        <authorList>
            <person name="Pietrasiak N."/>
            <person name="Ward R."/>
            <person name="Stajich J.E."/>
            <person name="Kurbessoian T."/>
        </authorList>
    </citation>
    <scope>NUCLEOTIDE SEQUENCE</scope>
    <source>
        <strain evidence="3">CPER-KK1</strain>
    </source>
</reference>
<organism evidence="3 4">
    <name type="scientific">Symplocastrum torsivum CPER-KK1</name>
    <dbReference type="NCBI Taxonomy" id="450513"/>
    <lineage>
        <taxon>Bacteria</taxon>
        <taxon>Bacillati</taxon>
        <taxon>Cyanobacteriota</taxon>
        <taxon>Cyanophyceae</taxon>
        <taxon>Oscillatoriophycideae</taxon>
        <taxon>Oscillatoriales</taxon>
        <taxon>Microcoleaceae</taxon>
        <taxon>Symplocastrum</taxon>
    </lineage>
</organism>
<accession>A0A951UEG6</accession>
<dbReference type="AlphaFoldDB" id="A0A951UEG6"/>
<sequence length="1243" mass="138323">MFTTPKKPKYSGSDRASLCREEDKESVQQVELQEVINWLKTSNFPVLPVAPAQDARKHPRIVQADGAKGIWKHCPLTRSLQPIPLYTGKNPSYLDQDGKPHLINHCQYQKRLPTPQDFETWFANPLNGIGTLGGWNNTIWLDFDVKKFPSEDDCTQAVTEVLQNPTLANTFLERSHSGGWRVGVRVKEKPSFTNFALQPGGKHIGEALGEGRFTVLAPTVGLSGNPYQSINRVVPVEVRSLESIGIYSTSSKAQRQAQKTPQPLLSYVPGNISLEELGNTTSREILKGNCPTGDRSEALTTALNEWYGWQNWAKENDIPITGTPEDLAHYAGGQLGIDSERVERILKTIDIVSSDPAALHRGGEENCWKKIRRLDKVTFEAKCPAHIKDDIKAEWQRNSSKPSEDRSAGTADLQQNHWQAPTVWNGEIGWLIEKENENGEPISKFCPKCNFDFQIESELSSDAGGGLVLQVKRSFDRFQKRVIISSQDYGAVKDFEATLKRVYQSGVVCNLKTEHLKALIHVKLREYRDRGGITYRLQDRAGQQADGHWVFKDCQITKDGVWSAKPNSDWVFNEDLGGEDKTPQPSVAPPNPNALKPLVAAMRKFHGAEGIFPAMIGLGFTAAAVHYQTIIKKERRFPQLNFVGDAGGNKTVCAANSLSLVGWLNGDGQISGVSESKLYECLKLTGSLPLCLDDPPKSRELDEILKRLYNAVPRMVRGNYQEPHSPLMVTSNHAIGDQQLATLTRMLQVPVYRQTDGDSNAWDEMVEAMEGASGCLPDLIKLGYPKEEIKQLEGELRSHLPKSHPRIASSMALILWYAMAVAKLADFDAESIKQYAIAQLCPIANAADSNADSITDFLDKLSALKSDALVGDWNCLVVETKAGKALAIQMSQVFPLVDKYFNPVYSRKVLEALIARSGGTLQSVQKFHTNRDESLAYYRAKLTAEDEPKEPEYKPKRCVLIPSDLIKGYMDDWKSPTPPDGRDSPQNESICEPVTSSVTSVTFNNSQLHKKCNQQGLDTEQDSALLDSSVTSFLEESIKEKKEAVELILFTPITEELGEKQKSHTLISEKDVTEGNLEAVALIQTETERLHISCNQGVTGCNQEGKNVTEQVEGAVDRTQLVEEAVAEEWQEEATQNEIASYLSGCTSMLQLATFLNCWNQEAIDEACKRLSPDQQAQIKEWETELDNFKASFNVGDRVFVASKPHTSSTEPYCIERIEGDSAKLDLFPKLVPLAELVRCDRK</sequence>